<feature type="region of interest" description="Disordered" evidence="1">
    <location>
        <begin position="15"/>
        <end position="35"/>
    </location>
</feature>
<evidence type="ECO:0000256" key="1">
    <source>
        <dbReference type="SAM" id="MobiDB-lite"/>
    </source>
</evidence>
<dbReference type="AlphaFoldDB" id="A0A846MIR3"/>
<evidence type="ECO:0000313" key="2">
    <source>
        <dbReference type="EMBL" id="NIK15175.1"/>
    </source>
</evidence>
<keyword evidence="3" id="KW-1185">Reference proteome</keyword>
<evidence type="ECO:0000313" key="3">
    <source>
        <dbReference type="Proteomes" id="UP000532769"/>
    </source>
</evidence>
<accession>A0A846MIR3</accession>
<dbReference type="EMBL" id="JAASRS010000001">
    <property type="protein sequence ID" value="NIK15175.1"/>
    <property type="molecule type" value="Genomic_DNA"/>
</dbReference>
<sequence>MKRLLDFTSLSKGRMATQESLQEAKRIRMARSPLR</sequence>
<name>A0A846MIR3_9BACL</name>
<gene>
    <name evidence="2" type="ORF">BDD39_001685</name>
</gene>
<organism evidence="2 3">
    <name type="scientific">Saccharococcus thermophilus</name>
    <dbReference type="NCBI Taxonomy" id="29396"/>
    <lineage>
        <taxon>Bacteria</taxon>
        <taxon>Bacillati</taxon>
        <taxon>Bacillota</taxon>
        <taxon>Bacilli</taxon>
        <taxon>Bacillales</taxon>
        <taxon>Anoxybacillaceae</taxon>
        <taxon>Saccharococcus</taxon>
    </lineage>
</organism>
<protein>
    <submittedName>
        <fullName evidence="2">Uncharacterized protein</fullName>
    </submittedName>
</protein>
<reference evidence="2 3" key="1">
    <citation type="submission" date="2020-03" db="EMBL/GenBank/DDBJ databases">
        <title>Genomic Encyclopedia of Archaeal and Bacterial Type Strains, Phase II (KMG-II): from individual species to whole genera.</title>
        <authorList>
            <person name="Goeker M."/>
        </authorList>
    </citation>
    <scope>NUCLEOTIDE SEQUENCE [LARGE SCALE GENOMIC DNA]</scope>
    <source>
        <strain evidence="2 3">DSM 4749</strain>
    </source>
</reference>
<dbReference type="Proteomes" id="UP000532769">
    <property type="component" value="Unassembled WGS sequence"/>
</dbReference>
<comment type="caution">
    <text evidence="2">The sequence shown here is derived from an EMBL/GenBank/DDBJ whole genome shotgun (WGS) entry which is preliminary data.</text>
</comment>
<proteinExistence type="predicted"/>